<evidence type="ECO:0000313" key="2">
    <source>
        <dbReference type="Proteomes" id="UP000275267"/>
    </source>
</evidence>
<sequence>MAEQLCARELEYVSSIGADVQSSNCADQEFWSSNGVESNGVVVVSRIGDMAGDHQNQQDF</sequence>
<keyword evidence="2" id="KW-1185">Reference proteome</keyword>
<proteinExistence type="predicted"/>
<dbReference type="AlphaFoldDB" id="A0A3L6QGY2"/>
<protein>
    <submittedName>
        <fullName evidence="1">Uncharacterized protein</fullName>
    </submittedName>
</protein>
<reference evidence="2" key="1">
    <citation type="journal article" date="2019" name="Nat. Commun.">
        <title>The genome of broomcorn millet.</title>
        <authorList>
            <person name="Zou C."/>
            <person name="Miki D."/>
            <person name="Li D."/>
            <person name="Tang Q."/>
            <person name="Xiao L."/>
            <person name="Rajput S."/>
            <person name="Deng P."/>
            <person name="Jia W."/>
            <person name="Huang R."/>
            <person name="Zhang M."/>
            <person name="Sun Y."/>
            <person name="Hu J."/>
            <person name="Fu X."/>
            <person name="Schnable P.S."/>
            <person name="Li F."/>
            <person name="Zhang H."/>
            <person name="Feng B."/>
            <person name="Zhu X."/>
            <person name="Liu R."/>
            <person name="Schnable J.C."/>
            <person name="Zhu J.-K."/>
            <person name="Zhang H."/>
        </authorList>
    </citation>
    <scope>NUCLEOTIDE SEQUENCE [LARGE SCALE GENOMIC DNA]</scope>
</reference>
<gene>
    <name evidence="1" type="ORF">C2845_PM12G09800</name>
</gene>
<dbReference type="EMBL" id="PQIB02000012">
    <property type="protein sequence ID" value="RLM79025.1"/>
    <property type="molecule type" value="Genomic_DNA"/>
</dbReference>
<accession>A0A3L6QGY2</accession>
<organism evidence="1 2">
    <name type="scientific">Panicum miliaceum</name>
    <name type="common">Proso millet</name>
    <name type="synonym">Broomcorn millet</name>
    <dbReference type="NCBI Taxonomy" id="4540"/>
    <lineage>
        <taxon>Eukaryota</taxon>
        <taxon>Viridiplantae</taxon>
        <taxon>Streptophyta</taxon>
        <taxon>Embryophyta</taxon>
        <taxon>Tracheophyta</taxon>
        <taxon>Spermatophyta</taxon>
        <taxon>Magnoliopsida</taxon>
        <taxon>Liliopsida</taxon>
        <taxon>Poales</taxon>
        <taxon>Poaceae</taxon>
        <taxon>PACMAD clade</taxon>
        <taxon>Panicoideae</taxon>
        <taxon>Panicodae</taxon>
        <taxon>Paniceae</taxon>
        <taxon>Panicinae</taxon>
        <taxon>Panicum</taxon>
        <taxon>Panicum sect. Panicum</taxon>
    </lineage>
</organism>
<name>A0A3L6QGY2_PANMI</name>
<comment type="caution">
    <text evidence="1">The sequence shown here is derived from an EMBL/GenBank/DDBJ whole genome shotgun (WGS) entry which is preliminary data.</text>
</comment>
<dbReference type="Proteomes" id="UP000275267">
    <property type="component" value="Unassembled WGS sequence"/>
</dbReference>
<evidence type="ECO:0000313" key="1">
    <source>
        <dbReference type="EMBL" id="RLM79025.1"/>
    </source>
</evidence>